<dbReference type="HOGENOM" id="CLU_052361_0_1_1"/>
<proteinExistence type="predicted"/>
<dbReference type="PANTHER" id="PTHR43048">
    <property type="entry name" value="METHYLMALONYL-COA EPIMERASE"/>
    <property type="match status" value="1"/>
</dbReference>
<evidence type="ECO:0000256" key="1">
    <source>
        <dbReference type="ARBA" id="ARBA00022723"/>
    </source>
</evidence>
<dbReference type="RefSeq" id="XP_016229853.1">
    <property type="nucleotide sequence ID" value="XM_016366204.1"/>
</dbReference>
<dbReference type="OrthoDB" id="3360610at2759"/>
<dbReference type="GO" id="GO:0046491">
    <property type="term" value="P:L-methylmalonyl-CoA metabolic process"/>
    <property type="evidence" value="ECO:0007669"/>
    <property type="project" value="TreeGrafter"/>
</dbReference>
<evidence type="ECO:0000313" key="3">
    <source>
        <dbReference type="EMBL" id="KIV98279.1"/>
    </source>
</evidence>
<dbReference type="AlphaFoldDB" id="A0A0D1ZW70"/>
<gene>
    <name evidence="3" type="ORF">PV10_01946</name>
</gene>
<name>A0A0D1ZW70_EXOME</name>
<dbReference type="Pfam" id="PF00903">
    <property type="entry name" value="Glyoxalase"/>
    <property type="match status" value="1"/>
</dbReference>
<keyword evidence="4" id="KW-1185">Reference proteome</keyword>
<dbReference type="VEuPathDB" id="FungiDB:PV10_01946"/>
<dbReference type="OMA" id="TMAFIRC"/>
<evidence type="ECO:0000259" key="2">
    <source>
        <dbReference type="PROSITE" id="PS51819"/>
    </source>
</evidence>
<feature type="domain" description="VOC" evidence="2">
    <location>
        <begin position="10"/>
        <end position="119"/>
    </location>
</feature>
<dbReference type="InterPro" id="IPR037523">
    <property type="entry name" value="VOC_core"/>
</dbReference>
<dbReference type="GO" id="GO:0004493">
    <property type="term" value="F:methylmalonyl-CoA epimerase activity"/>
    <property type="evidence" value="ECO:0007669"/>
    <property type="project" value="TreeGrafter"/>
</dbReference>
<dbReference type="EMBL" id="KN847520">
    <property type="protein sequence ID" value="KIV98279.1"/>
    <property type="molecule type" value="Genomic_DNA"/>
</dbReference>
<keyword evidence="1" id="KW-0479">Metal-binding</keyword>
<dbReference type="InterPro" id="IPR029068">
    <property type="entry name" value="Glyas_Bleomycin-R_OHBP_Dase"/>
</dbReference>
<dbReference type="Gene3D" id="3.10.180.10">
    <property type="entry name" value="2,3-Dihydroxybiphenyl 1,2-Dioxygenase, domain 1"/>
    <property type="match status" value="2"/>
</dbReference>
<organism evidence="3 4">
    <name type="scientific">Exophiala mesophila</name>
    <name type="common">Black yeast-like fungus</name>
    <dbReference type="NCBI Taxonomy" id="212818"/>
    <lineage>
        <taxon>Eukaryota</taxon>
        <taxon>Fungi</taxon>
        <taxon>Dikarya</taxon>
        <taxon>Ascomycota</taxon>
        <taxon>Pezizomycotina</taxon>
        <taxon>Eurotiomycetes</taxon>
        <taxon>Chaetothyriomycetidae</taxon>
        <taxon>Chaetothyriales</taxon>
        <taxon>Herpotrichiellaceae</taxon>
        <taxon>Exophiala</taxon>
    </lineage>
</organism>
<dbReference type="GO" id="GO:0046872">
    <property type="term" value="F:metal ion binding"/>
    <property type="evidence" value="ECO:0007669"/>
    <property type="project" value="UniProtKB-KW"/>
</dbReference>
<dbReference type="InterPro" id="IPR004360">
    <property type="entry name" value="Glyas_Fos-R_dOase_dom"/>
</dbReference>
<dbReference type="GO" id="GO:0005739">
    <property type="term" value="C:mitochondrion"/>
    <property type="evidence" value="ECO:0007669"/>
    <property type="project" value="TreeGrafter"/>
</dbReference>
<sequence length="350" mass="39372">MDVNKVRVARLAHVVYQHVDIDKALEFLIDFGFVQIERRANLIYLGGYGQQPFIYVLEQSPDSEKHFCGGYWVVESMEELEKAASHTNATSIQDYDAPGGGKFVVIKDPNGFDCGFVYGQKLQERKRSAITLEANDPVSNTVEEKLRKGSFRRFKKAPSPIHKLGHYGYSVPANKFDSTYTWYTTVLNLKLSDAIFDQATGKDESCFCHIDLGTEYSDHHSFFLSIEPGAKAPHVHHSSYEVNDFDTQTLGHDWLRSKEWKSCWGVGRHVLGSQIFDYWFDSSGNIVEHYSDGDLVNEETPTSREPAVLESLYVWGPNLPLGLLAKEVGRGTVVPPDVVLGRPAIISETT</sequence>
<feature type="domain" description="VOC" evidence="2">
    <location>
        <begin position="163"/>
        <end position="292"/>
    </location>
</feature>
<accession>A0A0D1ZW70</accession>
<dbReference type="Proteomes" id="UP000054302">
    <property type="component" value="Unassembled WGS sequence"/>
</dbReference>
<dbReference type="PROSITE" id="PS51819">
    <property type="entry name" value="VOC"/>
    <property type="match status" value="2"/>
</dbReference>
<evidence type="ECO:0000313" key="4">
    <source>
        <dbReference type="Proteomes" id="UP000054302"/>
    </source>
</evidence>
<dbReference type="InterPro" id="IPR051785">
    <property type="entry name" value="MMCE/EMCE_epimerase"/>
</dbReference>
<dbReference type="SUPFAM" id="SSF54593">
    <property type="entry name" value="Glyoxalase/Bleomycin resistance protein/Dihydroxybiphenyl dioxygenase"/>
    <property type="match status" value="1"/>
</dbReference>
<dbReference type="PANTHER" id="PTHR43048:SF3">
    <property type="entry name" value="METHYLMALONYL-COA EPIMERASE, MITOCHONDRIAL"/>
    <property type="match status" value="1"/>
</dbReference>
<reference evidence="3 4" key="1">
    <citation type="submission" date="2015-01" db="EMBL/GenBank/DDBJ databases">
        <title>The Genome Sequence of Exophiala mesophila CBS40295.</title>
        <authorList>
            <consortium name="The Broad Institute Genomics Platform"/>
            <person name="Cuomo C."/>
            <person name="de Hoog S."/>
            <person name="Gorbushina A."/>
            <person name="Stielow B."/>
            <person name="Teixiera M."/>
            <person name="Abouelleil A."/>
            <person name="Chapman S.B."/>
            <person name="Priest M."/>
            <person name="Young S.K."/>
            <person name="Wortman J."/>
            <person name="Nusbaum C."/>
            <person name="Birren B."/>
        </authorList>
    </citation>
    <scope>NUCLEOTIDE SEQUENCE [LARGE SCALE GENOMIC DNA]</scope>
    <source>
        <strain evidence="3 4">CBS 40295</strain>
    </source>
</reference>
<dbReference type="GeneID" id="27319791"/>
<dbReference type="FunFam" id="3.10.180.10:FF:000034">
    <property type="entry name" value="Glyoxalase/Bleomycin resistance protein/Dihydroxybiphenyl dioxygenase"/>
    <property type="match status" value="1"/>
</dbReference>
<protein>
    <recommendedName>
        <fullName evidence="2">VOC domain-containing protein</fullName>
    </recommendedName>
</protein>